<evidence type="ECO:0000313" key="1">
    <source>
        <dbReference type="EMBL" id="MBX45457.1"/>
    </source>
</evidence>
<accession>A0A2P2NSH0</accession>
<sequence>MTMSRKLTSTRWIQLIGWGRGTASFGQVFLLGRQRTRFA</sequence>
<protein>
    <submittedName>
        <fullName evidence="1">Uncharacterized protein</fullName>
    </submittedName>
</protein>
<dbReference type="EMBL" id="GGEC01064973">
    <property type="protein sequence ID" value="MBX45457.1"/>
    <property type="molecule type" value="Transcribed_RNA"/>
</dbReference>
<organism evidence="1">
    <name type="scientific">Rhizophora mucronata</name>
    <name type="common">Asiatic mangrove</name>
    <dbReference type="NCBI Taxonomy" id="61149"/>
    <lineage>
        <taxon>Eukaryota</taxon>
        <taxon>Viridiplantae</taxon>
        <taxon>Streptophyta</taxon>
        <taxon>Embryophyta</taxon>
        <taxon>Tracheophyta</taxon>
        <taxon>Spermatophyta</taxon>
        <taxon>Magnoliopsida</taxon>
        <taxon>eudicotyledons</taxon>
        <taxon>Gunneridae</taxon>
        <taxon>Pentapetalae</taxon>
        <taxon>rosids</taxon>
        <taxon>fabids</taxon>
        <taxon>Malpighiales</taxon>
        <taxon>Rhizophoraceae</taxon>
        <taxon>Rhizophora</taxon>
    </lineage>
</organism>
<name>A0A2P2NSH0_RHIMU</name>
<reference evidence="1" key="1">
    <citation type="submission" date="2018-02" db="EMBL/GenBank/DDBJ databases">
        <title>Rhizophora mucronata_Transcriptome.</title>
        <authorList>
            <person name="Meera S.P."/>
            <person name="Sreeshan A."/>
            <person name="Augustine A."/>
        </authorList>
    </citation>
    <scope>NUCLEOTIDE SEQUENCE</scope>
    <source>
        <tissue evidence="1">Leaf</tissue>
    </source>
</reference>
<dbReference type="AlphaFoldDB" id="A0A2P2NSH0"/>
<proteinExistence type="predicted"/>